<evidence type="ECO:0000259" key="9">
    <source>
        <dbReference type="Pfam" id="PF12390"/>
    </source>
</evidence>
<keyword evidence="5 8" id="KW-0648">Protein biosynthesis</keyword>
<dbReference type="Gene3D" id="3.90.1150.180">
    <property type="match status" value="1"/>
</dbReference>
<dbReference type="InterPro" id="IPR025862">
    <property type="entry name" value="SelA_trans_N_dom"/>
</dbReference>
<evidence type="ECO:0000256" key="4">
    <source>
        <dbReference type="ARBA" id="ARBA00022898"/>
    </source>
</evidence>
<dbReference type="Pfam" id="PF03841">
    <property type="entry name" value="SelA"/>
    <property type="match status" value="1"/>
</dbReference>
<dbReference type="InterPro" id="IPR004534">
    <property type="entry name" value="SelA_trans"/>
</dbReference>
<comment type="similarity">
    <text evidence="7 8">Belongs to the SelA family.</text>
</comment>
<evidence type="ECO:0000256" key="6">
    <source>
        <dbReference type="ARBA" id="ARBA00023266"/>
    </source>
</evidence>
<dbReference type="PANTHER" id="PTHR32328:SF0">
    <property type="entry name" value="L-SERYL-TRNA(SEC) SELENIUM TRANSFERASE"/>
    <property type="match status" value="1"/>
</dbReference>
<dbReference type="HAMAP" id="MF_00423">
    <property type="entry name" value="SelA"/>
    <property type="match status" value="1"/>
</dbReference>
<dbReference type="InterPro" id="IPR015424">
    <property type="entry name" value="PyrdxlP-dep_Trfase"/>
</dbReference>
<dbReference type="EC" id="2.9.1.1" evidence="8"/>
<evidence type="ECO:0000256" key="8">
    <source>
        <dbReference type="HAMAP-Rule" id="MF_00423"/>
    </source>
</evidence>
<dbReference type="Proteomes" id="UP000663629">
    <property type="component" value="Chromosome 2"/>
</dbReference>
<comment type="pathway">
    <text evidence="8">Aminoacyl-tRNA biosynthesis; selenocysteinyl-tRNA(Sec) biosynthesis; selenocysteinyl-tRNA(Sec) from L-seryl-tRNA(Sec) (bacterial route): step 1/1.</text>
</comment>
<dbReference type="PANTHER" id="PTHR32328">
    <property type="entry name" value="L-SERYL-TRNA(SEC) SELENIUM TRANSFERASE"/>
    <property type="match status" value="1"/>
</dbReference>
<evidence type="ECO:0000256" key="5">
    <source>
        <dbReference type="ARBA" id="ARBA00022917"/>
    </source>
</evidence>
<organism evidence="10 11">
    <name type="scientific">Paracoccus methylovorus</name>
    <dbReference type="NCBI Taxonomy" id="2812658"/>
    <lineage>
        <taxon>Bacteria</taxon>
        <taxon>Pseudomonadati</taxon>
        <taxon>Pseudomonadota</taxon>
        <taxon>Alphaproteobacteria</taxon>
        <taxon>Rhodobacterales</taxon>
        <taxon>Paracoccaceae</taxon>
        <taxon>Paracoccus</taxon>
    </lineage>
</organism>
<comment type="catalytic activity">
    <reaction evidence="8">
        <text>L-seryl-tRNA(Sec) + selenophosphate + H(+) = L-selenocysteinyl-tRNA(Sec) + phosphate</text>
        <dbReference type="Rhea" id="RHEA:22728"/>
        <dbReference type="Rhea" id="RHEA-COMP:9742"/>
        <dbReference type="Rhea" id="RHEA-COMP:9743"/>
        <dbReference type="ChEBI" id="CHEBI:15378"/>
        <dbReference type="ChEBI" id="CHEBI:16144"/>
        <dbReference type="ChEBI" id="CHEBI:43474"/>
        <dbReference type="ChEBI" id="CHEBI:78533"/>
        <dbReference type="ChEBI" id="CHEBI:78573"/>
        <dbReference type="EC" id="2.9.1.1"/>
    </reaction>
</comment>
<dbReference type="Pfam" id="PF12390">
    <property type="entry name" value="Se-cys_synth_N"/>
    <property type="match status" value="1"/>
</dbReference>
<dbReference type="NCBIfam" id="TIGR00474">
    <property type="entry name" value="selA"/>
    <property type="match status" value="1"/>
</dbReference>
<gene>
    <name evidence="8" type="primary">selA</name>
    <name evidence="10" type="ORF">JWJ88_19945</name>
</gene>
<name>A0ABX7JMZ6_9RHOB</name>
<dbReference type="InterPro" id="IPR015421">
    <property type="entry name" value="PyrdxlP-dep_Trfase_major"/>
</dbReference>
<feature type="domain" description="L-seryl-tRNA selenium transferase N-terminal" evidence="9">
    <location>
        <begin position="5"/>
        <end position="43"/>
    </location>
</feature>
<dbReference type="EMBL" id="CP070371">
    <property type="protein sequence ID" value="QRZ15199.1"/>
    <property type="molecule type" value="Genomic_DNA"/>
</dbReference>
<evidence type="ECO:0000256" key="1">
    <source>
        <dbReference type="ARBA" id="ARBA00001933"/>
    </source>
</evidence>
<comment type="function">
    <text evidence="8">Converts seryl-tRNA(Sec) to selenocysteinyl-tRNA(Sec) required for selenoprotein biosynthesis.</text>
</comment>
<protein>
    <recommendedName>
        <fullName evidence="8">L-seryl-tRNA(Sec) selenium transferase</fullName>
        <ecNumber evidence="8">2.9.1.1</ecNumber>
    </recommendedName>
    <alternativeName>
        <fullName evidence="8">Selenocysteine synthase</fullName>
        <shortName evidence="8">Sec synthase</shortName>
    </alternativeName>
    <alternativeName>
        <fullName evidence="8">Selenocysteinyl-tRNA(Sec) synthase</fullName>
    </alternativeName>
</protein>
<evidence type="ECO:0000313" key="11">
    <source>
        <dbReference type="Proteomes" id="UP000663629"/>
    </source>
</evidence>
<evidence type="ECO:0000256" key="7">
    <source>
        <dbReference type="ARBA" id="ARBA00044507"/>
    </source>
</evidence>
<keyword evidence="4 8" id="KW-0663">Pyridoxal phosphate</keyword>
<evidence type="ECO:0000313" key="10">
    <source>
        <dbReference type="EMBL" id="QRZ15199.1"/>
    </source>
</evidence>
<dbReference type="RefSeq" id="WP_205296158.1">
    <property type="nucleotide sequence ID" value="NZ_CP070371.1"/>
</dbReference>
<dbReference type="GO" id="GO:0004125">
    <property type="term" value="F:L-seryl-tRNA(Sec) selenium transferase activity"/>
    <property type="evidence" value="ECO:0007669"/>
    <property type="project" value="UniProtKB-EC"/>
</dbReference>
<accession>A0ABX7JMZ6</accession>
<dbReference type="Gene3D" id="3.40.640.10">
    <property type="entry name" value="Type I PLP-dependent aspartate aminotransferase-like (Major domain)"/>
    <property type="match status" value="1"/>
</dbReference>
<dbReference type="SUPFAM" id="SSF53383">
    <property type="entry name" value="PLP-dependent transferases"/>
    <property type="match status" value="1"/>
</dbReference>
<reference evidence="10 11" key="1">
    <citation type="submission" date="2021-02" db="EMBL/GenBank/DDBJ databases">
        <title>Paracoccus methylovroum sp.nov., a new methanol and methylamine utilizing methylotrophic denitrifer.</title>
        <authorList>
            <person name="Timsy T."/>
            <person name="Behrendt U."/>
            <person name="Ulrich A."/>
            <person name="Spanner T."/>
            <person name="Foesel B.U."/>
            <person name="Horn M.A."/>
            <person name="Kolb S."/>
        </authorList>
    </citation>
    <scope>NUCLEOTIDE SEQUENCE [LARGE SCALE GENOMIC DNA]</scope>
    <source>
        <strain evidence="10 11">H4-D09</strain>
    </source>
</reference>
<keyword evidence="2 8" id="KW-0963">Cytoplasm</keyword>
<proteinExistence type="inferred from homology"/>
<evidence type="ECO:0000256" key="2">
    <source>
        <dbReference type="ARBA" id="ARBA00022490"/>
    </source>
</evidence>
<comment type="subcellular location">
    <subcellularLocation>
        <location evidence="8">Cytoplasm</location>
    </subcellularLocation>
</comment>
<sequence length="465" mass="49702">MDPRSTLPSIDKLLRQTEAQELIVRHGRDNVVGMLRNLLQDRRQAAGRGDAAAGQGVLEECADRLAARASPSLRPVLNLTGTVNHTNLGRALLSRRAADAAFQAMISATNLEYDLDRGTRGNRDSHVEALICRLTGAEAATVVNNNAAAVMLMLNTLAAGREVVVSRGELVEIGGAFRVPDVMSGAGCRLHEVGTTNRTHLRDFANAVNEDTAALMKVHASNYSIQGFTSEVPQADLAALARRHGIPFLIDLGSGSLIDLDAFGLPPEPTARQAIRDGADAVTFSGDKLLGGPQCGIIAGSRALVDRMRANPLKRALRVDKIILAALAETLQSHDDPQRARAEIPTLRLLTRPRDEIRALAQRLCPQVQTALSGLANVQVIDCSSQIGSGAQPVDLLPSAGLAFAETGAVSVSRIAQAFRDLPLPVIGRVHKGQYLLDLRCLEDEAPFLSQLDRLDLAGANREGR</sequence>
<dbReference type="InterPro" id="IPR018319">
    <property type="entry name" value="SelA-like"/>
</dbReference>
<comment type="cofactor">
    <cofactor evidence="1 8">
        <name>pyridoxal 5'-phosphate</name>
        <dbReference type="ChEBI" id="CHEBI:597326"/>
    </cofactor>
</comment>
<keyword evidence="3 8" id="KW-0808">Transferase</keyword>
<feature type="modified residue" description="N6-(pyridoxal phosphate)lysine" evidence="8">
    <location>
        <position position="288"/>
    </location>
</feature>
<keyword evidence="11" id="KW-1185">Reference proteome</keyword>
<evidence type="ECO:0000256" key="3">
    <source>
        <dbReference type="ARBA" id="ARBA00022679"/>
    </source>
</evidence>
<keyword evidence="6 8" id="KW-0711">Selenium</keyword>